<name>A0A0A3J5H6_9BACL</name>
<protein>
    <submittedName>
        <fullName evidence="1">RNA polymerase II</fullName>
    </submittedName>
</protein>
<evidence type="ECO:0000313" key="2">
    <source>
        <dbReference type="Proteomes" id="UP000030595"/>
    </source>
</evidence>
<organism evidence="1 2">
    <name type="scientific">Ureibacillus massiliensis 4400831 = CIP 108448 = CCUG 49529</name>
    <dbReference type="NCBI Taxonomy" id="1211035"/>
    <lineage>
        <taxon>Bacteria</taxon>
        <taxon>Bacillati</taxon>
        <taxon>Bacillota</taxon>
        <taxon>Bacilli</taxon>
        <taxon>Bacillales</taxon>
        <taxon>Caryophanaceae</taxon>
        <taxon>Ureibacillus</taxon>
    </lineage>
</organism>
<dbReference type="eggNOG" id="ENOG502Z94S">
    <property type="taxonomic scope" value="Bacteria"/>
</dbReference>
<dbReference type="AlphaFoldDB" id="A0A0A3J5H6"/>
<proteinExistence type="predicted"/>
<keyword evidence="2" id="KW-1185">Reference proteome</keyword>
<reference evidence="1 2" key="1">
    <citation type="submission" date="2014-02" db="EMBL/GenBank/DDBJ databases">
        <title>Draft genome sequence of Lysinibacillus massiliensis CCUG 49529.</title>
        <authorList>
            <person name="Zhang F."/>
            <person name="Wang G."/>
            <person name="Zhang L."/>
        </authorList>
    </citation>
    <scope>NUCLEOTIDE SEQUENCE [LARGE SCALE GENOMIC DNA]</scope>
    <source>
        <strain evidence="1 2">CCUG 49529</strain>
    </source>
</reference>
<dbReference type="RefSeq" id="WP_036171928.1">
    <property type="nucleotide sequence ID" value="NZ_AVCZ01000002.1"/>
</dbReference>
<comment type="caution">
    <text evidence="1">The sequence shown here is derived from an EMBL/GenBank/DDBJ whole genome shotgun (WGS) entry which is preliminary data.</text>
</comment>
<dbReference type="OrthoDB" id="2431422at2"/>
<dbReference type="EMBL" id="JPVQ01000002">
    <property type="protein sequence ID" value="KGR92181.1"/>
    <property type="molecule type" value="Genomic_DNA"/>
</dbReference>
<dbReference type="Proteomes" id="UP000030595">
    <property type="component" value="Unassembled WGS sequence"/>
</dbReference>
<sequence length="473" mass="54209">MKYAISFFIVLLLIVSGLIFFQFQVYSNNPDVAEEKFSYTQEIEINYRGDSLDIRQHFKNLPNKEINIKWPNHAINPDCFIESEQTCERISEDKTKFNASDARSQSVSYVIPLDGGLKSKQLMKDIFVTLQNGTVTYSTVHITTDSNLGGQWVTGLPLIGEQSLTLVNYVMFSGPGNISEMYWQQDDMDVQYTSDIVSIYSSTKIDKQLNDQLENMQFLSEEHFAIVQGNNLSNEQGKRILFVKDLSGEGLNNSIFLSQVDSLYDFGDSPSWVKEVVAAFLSGSIAGENKASQIVNTLMNEMSDAQLESWLQKLQDLKGSKITSTVLDKLLSETLNMHTDYFVSNETTEGVYPLLFTDDRKLYVNQNMTEDVKIVYKDGLLYYSSKDILNLLGYEVAEGPNGYYVDNKLRSFRFPEEYNFYVFNQRRFDIISSPFIEIASEKFIEEAWLQRLFLVEIEKTENEIYVSPITTLE</sequence>
<evidence type="ECO:0000313" key="1">
    <source>
        <dbReference type="EMBL" id="KGR92181.1"/>
    </source>
</evidence>
<accession>A0A0A3J5H6</accession>
<gene>
    <name evidence="1" type="ORF">CD30_02325</name>
</gene>